<dbReference type="EMBL" id="MTKT01000299">
    <property type="protein sequence ID" value="OWM91282.1"/>
    <property type="molecule type" value="Genomic_DNA"/>
</dbReference>
<gene>
    <name evidence="2" type="ORF">CDL15_Pgr000226</name>
</gene>
<reference evidence="3" key="1">
    <citation type="journal article" date="2017" name="Plant J.">
        <title>The pomegranate (Punica granatum L.) genome and the genomics of punicalagin biosynthesis.</title>
        <authorList>
            <person name="Qin G."/>
            <person name="Xu C."/>
            <person name="Ming R."/>
            <person name="Tang H."/>
            <person name="Guyot R."/>
            <person name="Kramer E.M."/>
            <person name="Hu Y."/>
            <person name="Yi X."/>
            <person name="Qi Y."/>
            <person name="Xu X."/>
            <person name="Gao Z."/>
            <person name="Pan H."/>
            <person name="Jian J."/>
            <person name="Tian Y."/>
            <person name="Yue Z."/>
            <person name="Xu Y."/>
        </authorList>
    </citation>
    <scope>NUCLEOTIDE SEQUENCE [LARGE SCALE GENOMIC DNA]</scope>
    <source>
        <strain evidence="3">cv. Dabenzi</strain>
    </source>
</reference>
<proteinExistence type="predicted"/>
<evidence type="ECO:0000313" key="3">
    <source>
        <dbReference type="Proteomes" id="UP000197138"/>
    </source>
</evidence>
<dbReference type="Proteomes" id="UP000197138">
    <property type="component" value="Unassembled WGS sequence"/>
</dbReference>
<name>A0A218Y416_PUNGR</name>
<sequence>MEQMKSSRPISALRKFLQPSHGSLSGSRQGSPLQQLYQTKPPPPMGSSYRDKLAGAIPGAYREAFGI</sequence>
<feature type="region of interest" description="Disordered" evidence="1">
    <location>
        <begin position="1"/>
        <end position="49"/>
    </location>
</feature>
<evidence type="ECO:0000256" key="1">
    <source>
        <dbReference type="SAM" id="MobiDB-lite"/>
    </source>
</evidence>
<dbReference type="AlphaFoldDB" id="A0A218Y416"/>
<feature type="compositionally biased region" description="Polar residues" evidence="1">
    <location>
        <begin position="20"/>
        <end position="38"/>
    </location>
</feature>
<accession>A0A218Y416</accession>
<evidence type="ECO:0000313" key="2">
    <source>
        <dbReference type="EMBL" id="OWM91282.1"/>
    </source>
</evidence>
<organism evidence="2 3">
    <name type="scientific">Punica granatum</name>
    <name type="common">Pomegranate</name>
    <dbReference type="NCBI Taxonomy" id="22663"/>
    <lineage>
        <taxon>Eukaryota</taxon>
        <taxon>Viridiplantae</taxon>
        <taxon>Streptophyta</taxon>
        <taxon>Embryophyta</taxon>
        <taxon>Tracheophyta</taxon>
        <taxon>Spermatophyta</taxon>
        <taxon>Magnoliopsida</taxon>
        <taxon>eudicotyledons</taxon>
        <taxon>Gunneridae</taxon>
        <taxon>Pentapetalae</taxon>
        <taxon>rosids</taxon>
        <taxon>malvids</taxon>
        <taxon>Myrtales</taxon>
        <taxon>Lythraceae</taxon>
        <taxon>Punica</taxon>
    </lineage>
</organism>
<comment type="caution">
    <text evidence="2">The sequence shown here is derived from an EMBL/GenBank/DDBJ whole genome shotgun (WGS) entry which is preliminary data.</text>
</comment>
<protein>
    <submittedName>
        <fullName evidence="2">Uncharacterized protein</fullName>
    </submittedName>
</protein>